<dbReference type="EMBL" id="QWEH01000007">
    <property type="protein sequence ID" value="RHW31937.1"/>
    <property type="molecule type" value="Genomic_DNA"/>
</dbReference>
<gene>
    <name evidence="1" type="ORF">D1B32_11910</name>
</gene>
<sequence length="75" mass="9036">MIDLSKVNYHIKSHRNQFAILIRYKSYSFYIYKGDLQTTRKKFISIVNNPIILKPILEHYFNHYVRKTTREGTAV</sequence>
<keyword evidence="2" id="KW-1185">Reference proteome</keyword>
<evidence type="ECO:0000313" key="2">
    <source>
        <dbReference type="Proteomes" id="UP000285456"/>
    </source>
</evidence>
<organism evidence="1 2">
    <name type="scientific">Oceanobacillus profundus</name>
    <dbReference type="NCBI Taxonomy" id="372463"/>
    <lineage>
        <taxon>Bacteria</taxon>
        <taxon>Bacillati</taxon>
        <taxon>Bacillota</taxon>
        <taxon>Bacilli</taxon>
        <taxon>Bacillales</taxon>
        <taxon>Bacillaceae</taxon>
        <taxon>Oceanobacillus</taxon>
    </lineage>
</organism>
<comment type="caution">
    <text evidence="1">The sequence shown here is derived from an EMBL/GenBank/DDBJ whole genome shotgun (WGS) entry which is preliminary data.</text>
</comment>
<dbReference type="AlphaFoldDB" id="A0A417YGJ0"/>
<accession>A0A417YGJ0</accession>
<name>A0A417YGJ0_9BACI</name>
<dbReference type="Proteomes" id="UP000285456">
    <property type="component" value="Unassembled WGS sequence"/>
</dbReference>
<reference evidence="1 2" key="1">
    <citation type="journal article" date="2007" name="Int. J. Syst. Evol. Microbiol.">
        <title>Oceanobacillus profundus sp. nov., isolated from a deep-sea sediment core.</title>
        <authorList>
            <person name="Kim Y.G."/>
            <person name="Choi D.H."/>
            <person name="Hyun S."/>
            <person name="Cho B.C."/>
        </authorList>
    </citation>
    <scope>NUCLEOTIDE SEQUENCE [LARGE SCALE GENOMIC DNA]</scope>
    <source>
        <strain evidence="1 2">DSM 18246</strain>
    </source>
</reference>
<protein>
    <submittedName>
        <fullName evidence="1">Uncharacterized protein</fullName>
    </submittedName>
</protein>
<proteinExistence type="predicted"/>
<evidence type="ECO:0000313" key="1">
    <source>
        <dbReference type="EMBL" id="RHW31937.1"/>
    </source>
</evidence>